<dbReference type="AlphaFoldDB" id="A0A5N5QIQ4"/>
<keyword evidence="3 8" id="KW-0378">Hydrolase</keyword>
<evidence type="ECO:0000313" key="11">
    <source>
        <dbReference type="EMBL" id="KAB5591368.1"/>
    </source>
</evidence>
<dbReference type="GO" id="GO:0006487">
    <property type="term" value="P:protein N-linked glycosylation"/>
    <property type="evidence" value="ECO:0007669"/>
    <property type="project" value="TreeGrafter"/>
</dbReference>
<evidence type="ECO:0000256" key="2">
    <source>
        <dbReference type="ARBA" id="ARBA00009283"/>
    </source>
</evidence>
<dbReference type="GO" id="GO:0000139">
    <property type="term" value="C:Golgi membrane"/>
    <property type="evidence" value="ECO:0007669"/>
    <property type="project" value="UniProtKB-SubCell"/>
</dbReference>
<keyword evidence="10" id="KW-0472">Membrane</keyword>
<dbReference type="Proteomes" id="UP000383932">
    <property type="component" value="Unassembled WGS sequence"/>
</dbReference>
<dbReference type="PROSITE" id="PS01238">
    <property type="entry name" value="GDA1_CD39_NTPASE"/>
    <property type="match status" value="1"/>
</dbReference>
<organism evidence="11 12">
    <name type="scientific">Ceratobasidium theobromae</name>
    <dbReference type="NCBI Taxonomy" id="1582974"/>
    <lineage>
        <taxon>Eukaryota</taxon>
        <taxon>Fungi</taxon>
        <taxon>Dikarya</taxon>
        <taxon>Basidiomycota</taxon>
        <taxon>Agaricomycotina</taxon>
        <taxon>Agaricomycetes</taxon>
        <taxon>Cantharellales</taxon>
        <taxon>Ceratobasidiaceae</taxon>
        <taxon>Ceratobasidium</taxon>
    </lineage>
</organism>
<feature type="binding site" evidence="7">
    <location>
        <begin position="317"/>
        <end position="321"/>
    </location>
    <ligand>
        <name>ATP</name>
        <dbReference type="ChEBI" id="CHEBI:30616"/>
    </ligand>
</feature>
<dbReference type="EC" id="3.6.1.42" evidence="5"/>
<dbReference type="OrthoDB" id="6372431at2759"/>
<evidence type="ECO:0000256" key="4">
    <source>
        <dbReference type="ARBA" id="ARBA00037742"/>
    </source>
</evidence>
<dbReference type="CDD" id="cd24040">
    <property type="entry name" value="ASKHA_NBD_GDA1"/>
    <property type="match status" value="1"/>
</dbReference>
<evidence type="ECO:0000256" key="10">
    <source>
        <dbReference type="SAM" id="Phobius"/>
    </source>
</evidence>
<dbReference type="GO" id="GO:0005524">
    <property type="term" value="F:ATP binding"/>
    <property type="evidence" value="ECO:0007669"/>
    <property type="project" value="UniProtKB-KW"/>
</dbReference>
<feature type="compositionally biased region" description="Low complexity" evidence="9">
    <location>
        <begin position="10"/>
        <end position="21"/>
    </location>
</feature>
<feature type="active site" description="Proton acceptor" evidence="6">
    <location>
        <position position="281"/>
    </location>
</feature>
<dbReference type="GO" id="GO:0004382">
    <property type="term" value="F:GDP phosphatase activity"/>
    <property type="evidence" value="ECO:0007669"/>
    <property type="project" value="UniProtKB-EC"/>
</dbReference>
<keyword evidence="10" id="KW-0812">Transmembrane</keyword>
<evidence type="ECO:0000313" key="12">
    <source>
        <dbReference type="Proteomes" id="UP000383932"/>
    </source>
</evidence>
<proteinExistence type="inferred from homology"/>
<keyword evidence="10" id="KW-1133">Transmembrane helix</keyword>
<dbReference type="Gene3D" id="3.30.420.150">
    <property type="entry name" value="Exopolyphosphatase. Domain 2"/>
    <property type="match status" value="1"/>
</dbReference>
<evidence type="ECO:0000256" key="6">
    <source>
        <dbReference type="PIRSR" id="PIRSR600407-1"/>
    </source>
</evidence>
<reference evidence="11 12" key="1">
    <citation type="journal article" date="2019" name="Fungal Biol. Biotechnol.">
        <title>Draft genome sequence of fastidious pathogen Ceratobasidium theobromae, which causes vascular-streak dieback in Theobroma cacao.</title>
        <authorList>
            <person name="Ali S.S."/>
            <person name="Asman A."/>
            <person name="Shao J."/>
            <person name="Firmansyah A.P."/>
            <person name="Susilo A.W."/>
            <person name="Rosmana A."/>
            <person name="McMahon P."/>
            <person name="Junaid M."/>
            <person name="Guest D."/>
            <person name="Kheng T.Y."/>
            <person name="Meinhardt L.W."/>
            <person name="Bailey B.A."/>
        </authorList>
    </citation>
    <scope>NUCLEOTIDE SEQUENCE [LARGE SCALE GENOMIC DNA]</scope>
    <source>
        <strain evidence="11 12">CT2</strain>
    </source>
</reference>
<name>A0A5N5QIQ4_9AGAM</name>
<comment type="subcellular location">
    <subcellularLocation>
        <location evidence="1">Golgi apparatus membrane</location>
        <topology evidence="1">Single-pass type II membrane protein</topology>
    </subcellularLocation>
</comment>
<dbReference type="GO" id="GO:0045134">
    <property type="term" value="F:UDP phosphatase activity"/>
    <property type="evidence" value="ECO:0007669"/>
    <property type="project" value="TreeGrafter"/>
</dbReference>
<dbReference type="InterPro" id="IPR000407">
    <property type="entry name" value="GDA1_CD39_NTPase"/>
</dbReference>
<comment type="similarity">
    <text evidence="2 8">Belongs to the GDA1/CD39 NTPase family.</text>
</comment>
<dbReference type="GO" id="GO:0009134">
    <property type="term" value="P:nucleoside diphosphate catabolic process"/>
    <property type="evidence" value="ECO:0007669"/>
    <property type="project" value="TreeGrafter"/>
</dbReference>
<dbReference type="PANTHER" id="PTHR11782:SF83">
    <property type="entry name" value="GUANOSINE-DIPHOSPHATASE"/>
    <property type="match status" value="1"/>
</dbReference>
<keyword evidence="12" id="KW-1185">Reference proteome</keyword>
<dbReference type="EMBL" id="SSOP01000109">
    <property type="protein sequence ID" value="KAB5591368.1"/>
    <property type="molecule type" value="Genomic_DNA"/>
</dbReference>
<evidence type="ECO:0000256" key="9">
    <source>
        <dbReference type="SAM" id="MobiDB-lite"/>
    </source>
</evidence>
<comment type="function">
    <text evidence="4">After transfer of sugars to endogenous macromolecular acceptors, the enzyme converts nucleoside diphosphates to nucleoside monophosphates which in turn exit the Golgi lumen in a coupled antiporter reaction, allowing entry of additional nucleotide sugar from the cytosol.</text>
</comment>
<protein>
    <recommendedName>
        <fullName evidence="5">guanosine-diphosphatase</fullName>
        <ecNumber evidence="5">3.6.1.42</ecNumber>
    </recommendedName>
</protein>
<feature type="region of interest" description="Disordered" evidence="9">
    <location>
        <begin position="1"/>
        <end position="44"/>
    </location>
</feature>
<dbReference type="Gene3D" id="3.30.420.40">
    <property type="match status" value="1"/>
</dbReference>
<evidence type="ECO:0000256" key="8">
    <source>
        <dbReference type="RuleBase" id="RU003833"/>
    </source>
</evidence>
<dbReference type="PANTHER" id="PTHR11782">
    <property type="entry name" value="ADENOSINE/GUANOSINE DIPHOSPHATASE"/>
    <property type="match status" value="1"/>
</dbReference>
<accession>A0A5N5QIQ4</accession>
<keyword evidence="7" id="KW-0547">Nucleotide-binding</keyword>
<sequence length="584" mass="63595">MREGSSLANDSDISHSASAHSVRTASSTSIAQHQPKHARMRSNGTNKYNALPQLEAQESGANSTPSAPLAQLDYRDANRGGMKKFAWKKYAVGAAVLIGVVWVFGPRERRENMWGTSGNDVLTLSPAPYHSFETDPDPTKTAYCTSPYSSNKKLVEFALMIDAGSTGSRIHVYKFNNCNPTPTLEYEVFKMNRPGLSSYKGDPTAAARSLDELLDVAVKTVPKALQSCTPVEVKATAGLRLLGAGTAQAILDAVRSRLQSKYPFSVSTRASAIEIMDGRDEGVYAWLTANYLLGTLSPSKSTSKSLTNTYAVLDLGGASTQIVFEPTFPDSNRGLLDGEHKYELTFAGRTHTLYQHSYLGYGLMRARRSVHNLVGFMWDFTHTGEADRIHTEITNACLNKGTKRAVLLEGVNGSSNRNVTMVGADVGSFEACKRVLELVMAKDAVCNTKPCSFNGVYQPSILDTFPTGGILALSYFYDRISPLLPASQTSGSKPITLPIHQIAKMASHVCSGNHNYFPASSQEELQGRPEYCLDMTFLYVLLRLGYEFGENRVVRVEKKVAGTELGWCLGAAIALLDAKIECKA</sequence>
<feature type="transmembrane region" description="Helical" evidence="10">
    <location>
        <begin position="85"/>
        <end position="105"/>
    </location>
</feature>
<evidence type="ECO:0000256" key="7">
    <source>
        <dbReference type="PIRSR" id="PIRSR600407-2"/>
    </source>
</evidence>
<keyword evidence="7" id="KW-0067">ATP-binding</keyword>
<comment type="caution">
    <text evidence="11">The sequence shown here is derived from an EMBL/GenBank/DDBJ whole genome shotgun (WGS) entry which is preliminary data.</text>
</comment>
<evidence type="ECO:0000256" key="5">
    <source>
        <dbReference type="ARBA" id="ARBA00038903"/>
    </source>
</evidence>
<dbReference type="GO" id="GO:0017111">
    <property type="term" value="F:ribonucleoside triphosphate phosphatase activity"/>
    <property type="evidence" value="ECO:0007669"/>
    <property type="project" value="TreeGrafter"/>
</dbReference>
<evidence type="ECO:0000256" key="3">
    <source>
        <dbReference type="ARBA" id="ARBA00022801"/>
    </source>
</evidence>
<gene>
    <name evidence="11" type="ORF">CTheo_5197</name>
</gene>
<dbReference type="Pfam" id="PF01150">
    <property type="entry name" value="GDA1_CD39"/>
    <property type="match status" value="1"/>
</dbReference>
<evidence type="ECO:0000256" key="1">
    <source>
        <dbReference type="ARBA" id="ARBA00004323"/>
    </source>
</evidence>
<feature type="compositionally biased region" description="Polar residues" evidence="9">
    <location>
        <begin position="23"/>
        <end position="32"/>
    </location>
</feature>